<reference evidence="2" key="1">
    <citation type="submission" date="2020-05" db="EMBL/GenBank/DDBJ databases">
        <authorList>
            <person name="Chiriac C."/>
            <person name="Salcher M."/>
            <person name="Ghai R."/>
            <person name="Kavagutti S V."/>
        </authorList>
    </citation>
    <scope>NUCLEOTIDE SEQUENCE</scope>
</reference>
<evidence type="ECO:0000313" key="2">
    <source>
        <dbReference type="EMBL" id="CAB4963410.1"/>
    </source>
</evidence>
<sequence length="107" mass="10541">MNPFGIAGLRAKSSSVYKRAASGATARLNANSFTSRSPGTTASASFPPTSNAIDLRSVFSGTPRCAATSEMLPIPGVGTASGAAIDASTADPGATNAERTAASTFAA</sequence>
<proteinExistence type="predicted"/>
<protein>
    <submittedName>
        <fullName evidence="2">Unannotated protein</fullName>
    </submittedName>
</protein>
<name>A0A6J7L5F1_9ZZZZ</name>
<accession>A0A6J7L5F1</accession>
<dbReference type="AlphaFoldDB" id="A0A6J7L5F1"/>
<organism evidence="2">
    <name type="scientific">freshwater metagenome</name>
    <dbReference type="NCBI Taxonomy" id="449393"/>
    <lineage>
        <taxon>unclassified sequences</taxon>
        <taxon>metagenomes</taxon>
        <taxon>ecological metagenomes</taxon>
    </lineage>
</organism>
<feature type="region of interest" description="Disordered" evidence="1">
    <location>
        <begin position="85"/>
        <end position="107"/>
    </location>
</feature>
<dbReference type="EMBL" id="CAFBNL010000141">
    <property type="protein sequence ID" value="CAB4963410.1"/>
    <property type="molecule type" value="Genomic_DNA"/>
</dbReference>
<evidence type="ECO:0000256" key="1">
    <source>
        <dbReference type="SAM" id="MobiDB-lite"/>
    </source>
</evidence>
<gene>
    <name evidence="2" type="ORF">UFOPK3789_01432</name>
</gene>
<feature type="compositionally biased region" description="Polar residues" evidence="1">
    <location>
        <begin position="97"/>
        <end position="107"/>
    </location>
</feature>